<gene>
    <name evidence="1" type="ORF">J8F10_29065</name>
</gene>
<dbReference type="InterPro" id="IPR017850">
    <property type="entry name" value="Alkaline_phosphatase_core_sf"/>
</dbReference>
<comment type="caution">
    <text evidence="1">The sequence shown here is derived from an EMBL/GenBank/DDBJ whole genome shotgun (WGS) entry which is preliminary data.</text>
</comment>
<accession>A0ABS5C1I9</accession>
<dbReference type="PANTHER" id="PTHR43737">
    <property type="entry name" value="BLL7424 PROTEIN"/>
    <property type="match status" value="1"/>
</dbReference>
<evidence type="ECO:0000313" key="2">
    <source>
        <dbReference type="Proteomes" id="UP000676565"/>
    </source>
</evidence>
<protein>
    <submittedName>
        <fullName evidence="1">DUF1501 domain-containing protein</fullName>
    </submittedName>
</protein>
<dbReference type="SUPFAM" id="SSF53649">
    <property type="entry name" value="Alkaline phosphatase-like"/>
    <property type="match status" value="1"/>
</dbReference>
<organism evidence="1 2">
    <name type="scientific">Gemmata palustris</name>
    <dbReference type="NCBI Taxonomy" id="2822762"/>
    <lineage>
        <taxon>Bacteria</taxon>
        <taxon>Pseudomonadati</taxon>
        <taxon>Planctomycetota</taxon>
        <taxon>Planctomycetia</taxon>
        <taxon>Gemmatales</taxon>
        <taxon>Gemmataceae</taxon>
        <taxon>Gemmata</taxon>
    </lineage>
</organism>
<dbReference type="PANTHER" id="PTHR43737:SF1">
    <property type="entry name" value="DUF1501 DOMAIN-CONTAINING PROTEIN"/>
    <property type="match status" value="1"/>
</dbReference>
<dbReference type="Proteomes" id="UP000676565">
    <property type="component" value="Unassembled WGS sequence"/>
</dbReference>
<evidence type="ECO:0000313" key="1">
    <source>
        <dbReference type="EMBL" id="MBP3959315.1"/>
    </source>
</evidence>
<dbReference type="RefSeq" id="WP_210659948.1">
    <property type="nucleotide sequence ID" value="NZ_JAGKQQ010000001.1"/>
</dbReference>
<dbReference type="EMBL" id="JAGKQQ010000001">
    <property type="protein sequence ID" value="MBP3959315.1"/>
    <property type="molecule type" value="Genomic_DNA"/>
</dbReference>
<dbReference type="Pfam" id="PF07394">
    <property type="entry name" value="DUF1501"/>
    <property type="match status" value="1"/>
</dbReference>
<sequence length="464" mass="50697">MPANPIGCEEFRRSLRRPDRRAFVKAGALGALALDGLFRAEARAEEANPGRQAGGSSLSKINNVILLWMRGGPSHHDMWDPKPDAPAEVRGEFGVIDTNVPGVRLSDLLPMSAKIMDKWSIVRSLHHHDAGHSTGDQICFTGYNPGPNPDENVHPSIGSVVSKQLGHLSTSMPPYVMIPRLLPGAGSAYLGTAHKPFETGADPAQPGPFKLPNFKLAQGITYDQVDDRKGLLKRFDTLRRDADKSGQVDAADKFQMRAWDILTSPAARDAFDLDKEPAKVRERYGHMPAFDPKAADRCGAPNWAQRMLLARRLVEAGVRIVTVDVRWWDTHVKGFESLKLGFLPRWDRAFSALIEDLETRGLLETTLVVAWGEFGRTPKVNAQAGRDHYPSVFSAAFAGGPVRGGRVVGASDSNGAFPKANPKSPQDVLATIYRHLGVDTEAQYLNNGRPISVLPSGKPIDELC</sequence>
<dbReference type="InterPro" id="IPR010869">
    <property type="entry name" value="DUF1501"/>
</dbReference>
<name>A0ABS5C1I9_9BACT</name>
<keyword evidence="2" id="KW-1185">Reference proteome</keyword>
<proteinExistence type="predicted"/>
<reference evidence="1 2" key="1">
    <citation type="submission" date="2021-04" db="EMBL/GenBank/DDBJ databases">
        <authorList>
            <person name="Ivanova A."/>
        </authorList>
    </citation>
    <scope>NUCLEOTIDE SEQUENCE [LARGE SCALE GENOMIC DNA]</scope>
    <source>
        <strain evidence="1 2">G18</strain>
    </source>
</reference>